<dbReference type="PIRSF" id="PIRSF000005">
    <property type="entry name" value="Cytochrome_c4"/>
    <property type="match status" value="1"/>
</dbReference>
<comment type="PTM">
    <text evidence="8">Binds 2 heme c groups covalently per subunit.</text>
</comment>
<feature type="chain" id="PRO_5032896375" evidence="10">
    <location>
        <begin position="25"/>
        <end position="225"/>
    </location>
</feature>
<dbReference type="InterPro" id="IPR050597">
    <property type="entry name" value="Cytochrome_c_Oxidase_Subunit"/>
</dbReference>
<evidence type="ECO:0000256" key="4">
    <source>
        <dbReference type="ARBA" id="ARBA00022723"/>
    </source>
</evidence>
<keyword evidence="2" id="KW-0813">Transport</keyword>
<gene>
    <name evidence="12" type="ORF">FHW12_000407</name>
</gene>
<dbReference type="GO" id="GO:0009055">
    <property type="term" value="F:electron transfer activity"/>
    <property type="evidence" value="ECO:0007669"/>
    <property type="project" value="InterPro"/>
</dbReference>
<feature type="binding site" description="covalent" evidence="8">
    <location>
        <position position="146"/>
    </location>
    <ligand>
        <name>heme c</name>
        <dbReference type="ChEBI" id="CHEBI:61717"/>
        <label>2</label>
    </ligand>
</feature>
<feature type="binding site" description="axial binding residue" evidence="9">
    <location>
        <position position="150"/>
    </location>
    <ligand>
        <name>heme c</name>
        <dbReference type="ChEBI" id="CHEBI:61717"/>
        <label>2</label>
    </ligand>
    <ligandPart>
        <name>Fe</name>
        <dbReference type="ChEBI" id="CHEBI:18248"/>
    </ligandPart>
</feature>
<evidence type="ECO:0000313" key="13">
    <source>
        <dbReference type="Proteomes" id="UP000550401"/>
    </source>
</evidence>
<evidence type="ECO:0000256" key="3">
    <source>
        <dbReference type="ARBA" id="ARBA00022617"/>
    </source>
</evidence>
<reference evidence="12 13" key="1">
    <citation type="submission" date="2020-07" db="EMBL/GenBank/DDBJ databases">
        <title>Genomic Encyclopedia of Type Strains, Phase IV (KMG-V): Genome sequencing to study the core and pangenomes of soil and plant-associated prokaryotes.</title>
        <authorList>
            <person name="Whitman W."/>
        </authorList>
    </citation>
    <scope>NUCLEOTIDE SEQUENCE [LARGE SCALE GENOMIC DNA]</scope>
    <source>
        <strain evidence="12 13">RH2WT43</strain>
    </source>
</reference>
<feature type="signal peptide" evidence="10">
    <location>
        <begin position="1"/>
        <end position="24"/>
    </location>
</feature>
<dbReference type="GO" id="GO:0042597">
    <property type="term" value="C:periplasmic space"/>
    <property type="evidence" value="ECO:0007669"/>
    <property type="project" value="UniProtKB-SubCell"/>
</dbReference>
<keyword evidence="3 8" id="KW-0349">Heme</keyword>
<keyword evidence="6" id="KW-0249">Electron transport</keyword>
<sequence length="225" mass="23180">MTAIERLRRFLFATALAGIPLAHAGNGPVDLRAIDAVHGDAAAGKAKASVCSACHGPLGIAIVPTFPNLAGQKAEYLYWRLVMFKRAGKPESPMTAQAANLDDASMRDLAAYFASLPPAAGTAGTGTMPGAAIYRDGDPAAGVPPCQGCHGADARGRAGADGDPRLRVYPMLRGQHAAYIAQRIKDLAADASPFTSTSHVMAPIARTLDAASVDAIAHWLEAGAP</sequence>
<feature type="binding site" description="covalent" evidence="8">
    <location>
        <position position="149"/>
    </location>
    <ligand>
        <name>heme c</name>
        <dbReference type="ChEBI" id="CHEBI:61717"/>
        <label>2</label>
    </ligand>
</feature>
<comment type="subcellular location">
    <subcellularLocation>
        <location evidence="1">Periplasm</location>
    </subcellularLocation>
</comment>
<dbReference type="GO" id="GO:0005506">
    <property type="term" value="F:iron ion binding"/>
    <property type="evidence" value="ECO:0007669"/>
    <property type="project" value="InterPro"/>
</dbReference>
<keyword evidence="7 9" id="KW-0408">Iron</keyword>
<evidence type="ECO:0000313" key="12">
    <source>
        <dbReference type="EMBL" id="MBA8886216.1"/>
    </source>
</evidence>
<feature type="binding site" description="axial binding residue" evidence="9">
    <location>
        <position position="55"/>
    </location>
    <ligand>
        <name>heme c</name>
        <dbReference type="ChEBI" id="CHEBI:61717"/>
        <label>1</label>
    </ligand>
    <ligandPart>
        <name>Fe</name>
        <dbReference type="ChEBI" id="CHEBI:18248"/>
    </ligandPart>
</feature>
<organism evidence="12 13">
    <name type="scientific">Dokdonella fugitiva</name>
    <dbReference type="NCBI Taxonomy" id="328517"/>
    <lineage>
        <taxon>Bacteria</taxon>
        <taxon>Pseudomonadati</taxon>
        <taxon>Pseudomonadota</taxon>
        <taxon>Gammaproteobacteria</taxon>
        <taxon>Lysobacterales</taxon>
        <taxon>Rhodanobacteraceae</taxon>
        <taxon>Dokdonella</taxon>
    </lineage>
</organism>
<dbReference type="EMBL" id="JACGXL010000001">
    <property type="protein sequence ID" value="MBA8886216.1"/>
    <property type="molecule type" value="Genomic_DNA"/>
</dbReference>
<feature type="binding site" description="covalent" evidence="8">
    <location>
        <position position="54"/>
    </location>
    <ligand>
        <name>heme c</name>
        <dbReference type="ChEBI" id="CHEBI:61717"/>
        <label>1</label>
    </ligand>
</feature>
<evidence type="ECO:0000256" key="1">
    <source>
        <dbReference type="ARBA" id="ARBA00004418"/>
    </source>
</evidence>
<keyword evidence="10" id="KW-0732">Signal</keyword>
<evidence type="ECO:0000256" key="6">
    <source>
        <dbReference type="ARBA" id="ARBA00022982"/>
    </source>
</evidence>
<evidence type="ECO:0000256" key="9">
    <source>
        <dbReference type="PIRSR" id="PIRSR000005-2"/>
    </source>
</evidence>
<evidence type="ECO:0000256" key="5">
    <source>
        <dbReference type="ARBA" id="ARBA00022764"/>
    </source>
</evidence>
<dbReference type="InterPro" id="IPR036909">
    <property type="entry name" value="Cyt_c-like_dom_sf"/>
</dbReference>
<evidence type="ECO:0000259" key="11">
    <source>
        <dbReference type="PROSITE" id="PS51007"/>
    </source>
</evidence>
<dbReference type="SUPFAM" id="SSF46626">
    <property type="entry name" value="Cytochrome c"/>
    <property type="match status" value="2"/>
</dbReference>
<dbReference type="PANTHER" id="PTHR33751:SF9">
    <property type="entry name" value="CYTOCHROME C4"/>
    <property type="match status" value="1"/>
</dbReference>
<evidence type="ECO:0000256" key="2">
    <source>
        <dbReference type="ARBA" id="ARBA00022448"/>
    </source>
</evidence>
<evidence type="ECO:0000256" key="10">
    <source>
        <dbReference type="SAM" id="SignalP"/>
    </source>
</evidence>
<dbReference type="AlphaFoldDB" id="A0A839EUX7"/>
<feature type="binding site" description="axial binding residue" evidence="9">
    <location>
        <position position="201"/>
    </location>
    <ligand>
        <name>heme c</name>
        <dbReference type="ChEBI" id="CHEBI:61717"/>
        <label>2</label>
    </ligand>
    <ligandPart>
        <name>Fe</name>
        <dbReference type="ChEBI" id="CHEBI:18248"/>
    </ligandPart>
</feature>
<keyword evidence="5" id="KW-0574">Periplasm</keyword>
<dbReference type="InterPro" id="IPR024167">
    <property type="entry name" value="Cytochrome_c4-like"/>
</dbReference>
<keyword evidence="13" id="KW-1185">Reference proteome</keyword>
<feature type="binding site" description="covalent" evidence="8">
    <location>
        <position position="51"/>
    </location>
    <ligand>
        <name>heme c</name>
        <dbReference type="ChEBI" id="CHEBI:61717"/>
        <label>1</label>
    </ligand>
</feature>
<dbReference type="Pfam" id="PF00034">
    <property type="entry name" value="Cytochrom_C"/>
    <property type="match status" value="1"/>
</dbReference>
<feature type="binding site" description="axial binding residue" evidence="9">
    <location>
        <position position="94"/>
    </location>
    <ligand>
        <name>heme c</name>
        <dbReference type="ChEBI" id="CHEBI:61717"/>
        <label>1</label>
    </ligand>
    <ligandPart>
        <name>Fe</name>
        <dbReference type="ChEBI" id="CHEBI:18248"/>
    </ligandPart>
</feature>
<dbReference type="PANTHER" id="PTHR33751">
    <property type="entry name" value="CBB3-TYPE CYTOCHROME C OXIDASE SUBUNIT FIXP"/>
    <property type="match status" value="1"/>
</dbReference>
<evidence type="ECO:0000256" key="7">
    <source>
        <dbReference type="ARBA" id="ARBA00023004"/>
    </source>
</evidence>
<feature type="domain" description="Cytochrome c" evidence="11">
    <location>
        <begin position="125"/>
        <end position="224"/>
    </location>
</feature>
<protein>
    <submittedName>
        <fullName evidence="12">Cytochrome c553</fullName>
    </submittedName>
</protein>
<feature type="domain" description="Cytochrome c" evidence="11">
    <location>
        <begin position="39"/>
        <end position="117"/>
    </location>
</feature>
<dbReference type="PROSITE" id="PS51007">
    <property type="entry name" value="CYTC"/>
    <property type="match status" value="2"/>
</dbReference>
<name>A0A839EUX7_9GAMM</name>
<dbReference type="GO" id="GO:0020037">
    <property type="term" value="F:heme binding"/>
    <property type="evidence" value="ECO:0007669"/>
    <property type="project" value="InterPro"/>
</dbReference>
<evidence type="ECO:0000256" key="8">
    <source>
        <dbReference type="PIRSR" id="PIRSR000005-1"/>
    </source>
</evidence>
<comment type="caution">
    <text evidence="12">The sequence shown here is derived from an EMBL/GenBank/DDBJ whole genome shotgun (WGS) entry which is preliminary data.</text>
</comment>
<keyword evidence="4 9" id="KW-0479">Metal-binding</keyword>
<dbReference type="Gene3D" id="1.10.760.10">
    <property type="entry name" value="Cytochrome c-like domain"/>
    <property type="match status" value="2"/>
</dbReference>
<dbReference type="RefSeq" id="WP_182529316.1">
    <property type="nucleotide sequence ID" value="NZ_JACGXL010000001.1"/>
</dbReference>
<proteinExistence type="predicted"/>
<accession>A0A839EUX7</accession>
<dbReference type="Proteomes" id="UP000550401">
    <property type="component" value="Unassembled WGS sequence"/>
</dbReference>
<dbReference type="InterPro" id="IPR009056">
    <property type="entry name" value="Cyt_c-like_dom"/>
</dbReference>